<reference evidence="3 4" key="1">
    <citation type="submission" date="2017-02" db="EMBL/GenBank/DDBJ databases">
        <authorList>
            <person name="Peterson S.W."/>
        </authorList>
    </citation>
    <scope>NUCLEOTIDE SEQUENCE [LARGE SCALE GENOMIC DNA]</scope>
    <source>
        <strain evidence="3 4">DSM 22899</strain>
    </source>
</reference>
<sequence>MEERIIIIGSNGQIGTELAIALRAKFGGKQVITSDIREPQVPDPSGPFETIDVLDKKSLHLLFTKYRPTQVYLLAAMLSATGEKYPRQAWDLNVNGLLNVLDLSLEYGVSKVFWPSSIAVFGPHSPKMNTPQYTVMDPNTVYGISKLAGERICEYYHGRYGLDIRSIRYPGIISWKAAPGGGTTDYAIHIFHEALKNGTYSCFLSADTALPMLYMDDAIRGTLALMDAPADALHIRSSYNLTGVSFTPAMLADEIRNIIPEFTITYAENDPRQAIADTWPNSIDDTEAREDWDWQPRFALTDIAVDMITNLKEKIHSEDGKSI</sequence>
<dbReference type="PANTHER" id="PTHR42687:SF1">
    <property type="entry name" value="L-THREONINE 3-DEHYDROGENASE, MITOCHONDRIAL"/>
    <property type="match status" value="1"/>
</dbReference>
<dbReference type="EMBL" id="FUYS01000010">
    <property type="protein sequence ID" value="SKB83960.1"/>
    <property type="molecule type" value="Genomic_DNA"/>
</dbReference>
<protein>
    <submittedName>
        <fullName evidence="3">Nucleoside-diphosphate-sugar epimerase</fullName>
    </submittedName>
</protein>
<evidence type="ECO:0000313" key="4">
    <source>
        <dbReference type="Proteomes" id="UP000190541"/>
    </source>
</evidence>
<organism evidence="3 4">
    <name type="scientific">Parapedobacter luteus</name>
    <dbReference type="NCBI Taxonomy" id="623280"/>
    <lineage>
        <taxon>Bacteria</taxon>
        <taxon>Pseudomonadati</taxon>
        <taxon>Bacteroidota</taxon>
        <taxon>Sphingobacteriia</taxon>
        <taxon>Sphingobacteriales</taxon>
        <taxon>Sphingobacteriaceae</taxon>
        <taxon>Parapedobacter</taxon>
    </lineage>
</organism>
<evidence type="ECO:0000256" key="1">
    <source>
        <dbReference type="ARBA" id="ARBA00007637"/>
    </source>
</evidence>
<accession>A0A1T5EJW4</accession>
<dbReference type="Pfam" id="PF01370">
    <property type="entry name" value="Epimerase"/>
    <property type="match status" value="1"/>
</dbReference>
<dbReference type="GO" id="GO:0008743">
    <property type="term" value="F:L-threonine 3-dehydrogenase activity"/>
    <property type="evidence" value="ECO:0007669"/>
    <property type="project" value="TreeGrafter"/>
</dbReference>
<proteinExistence type="inferred from homology"/>
<dbReference type="Proteomes" id="UP000190541">
    <property type="component" value="Unassembled WGS sequence"/>
</dbReference>
<dbReference type="Gene3D" id="3.40.50.720">
    <property type="entry name" value="NAD(P)-binding Rossmann-like Domain"/>
    <property type="match status" value="1"/>
</dbReference>
<dbReference type="InterPro" id="IPR001509">
    <property type="entry name" value="Epimerase_deHydtase"/>
</dbReference>
<gene>
    <name evidence="3" type="ORF">SAMN05660226_03340</name>
</gene>
<dbReference type="PANTHER" id="PTHR42687">
    <property type="entry name" value="L-THREONINE 3-DEHYDROGENASE"/>
    <property type="match status" value="1"/>
</dbReference>
<dbReference type="InterPro" id="IPR051225">
    <property type="entry name" value="NAD(P)_epim/dehydratase"/>
</dbReference>
<keyword evidence="4" id="KW-1185">Reference proteome</keyword>
<dbReference type="STRING" id="623280.SAMN05660226_03340"/>
<dbReference type="AlphaFoldDB" id="A0A1T5EJW4"/>
<evidence type="ECO:0000313" key="3">
    <source>
        <dbReference type="EMBL" id="SKB83960.1"/>
    </source>
</evidence>
<comment type="similarity">
    <text evidence="1">Belongs to the NAD(P)-dependent epimerase/dehydratase family.</text>
</comment>
<name>A0A1T5EJW4_9SPHI</name>
<dbReference type="GO" id="GO:0006567">
    <property type="term" value="P:L-threonine catabolic process"/>
    <property type="evidence" value="ECO:0007669"/>
    <property type="project" value="TreeGrafter"/>
</dbReference>
<dbReference type="SUPFAM" id="SSF51735">
    <property type="entry name" value="NAD(P)-binding Rossmann-fold domains"/>
    <property type="match status" value="1"/>
</dbReference>
<feature type="domain" description="NAD-dependent epimerase/dehydratase" evidence="2">
    <location>
        <begin position="5"/>
        <end position="234"/>
    </location>
</feature>
<dbReference type="RefSeq" id="WP_176146249.1">
    <property type="nucleotide sequence ID" value="NZ_FUYS01000010.1"/>
</dbReference>
<evidence type="ECO:0000259" key="2">
    <source>
        <dbReference type="Pfam" id="PF01370"/>
    </source>
</evidence>
<dbReference type="FunFam" id="3.40.50.720:FF:000077">
    <property type="entry name" value="L-threonine 3-dehydrogenase, mitochondrial"/>
    <property type="match status" value="1"/>
</dbReference>
<dbReference type="InterPro" id="IPR036291">
    <property type="entry name" value="NAD(P)-bd_dom_sf"/>
</dbReference>